<dbReference type="CDD" id="cd10918">
    <property type="entry name" value="CE4_NodB_like_5s_6s"/>
    <property type="match status" value="1"/>
</dbReference>
<sequence length="393" mass="42443">MTGERADNSATWVVRRAAKAAVAGALCAAGARWLVRSVARRAAGGPRVLILSYHLPTLELAEPSRRVLPSLLVSRQTLRRQLQQLAREREIVTLDQARAVLAEPAAGAAARGPDVAVVTFDDGYAGVHEVALPVLRELRLPAAVYVPTGYVGTARRLLHDRLFASLTELQRRRLLPEAAGLAPELQALLDACAGGVPGATLDRLIARLPHDRLRAIAEALERRLGMREQDLPPETRIMGWDELRALEAGGVEVGGHSVEHVALVNVPLAQARAEIRGCREHLAERLGERARHFAYPNGYHSPKIRAAVAEAGFATAATTEDVENRRGGDLFALKRKTIWENSTLGATRYSAAVAACNLDGVFEALGWQRPVTGERPDRPEEGPVARAAERAAG</sequence>
<reference evidence="6" key="1">
    <citation type="journal article" date="2020" name="Appl. Environ. Microbiol.">
        <title>Diazotrophic Anaeromyxobacter Isolates from Soils.</title>
        <authorList>
            <person name="Masuda Y."/>
            <person name="Yamanaka H."/>
            <person name="Xu Z.X."/>
            <person name="Shiratori Y."/>
            <person name="Aono T."/>
            <person name="Amachi S."/>
            <person name="Senoo K."/>
            <person name="Itoh H."/>
        </authorList>
    </citation>
    <scope>NUCLEOTIDE SEQUENCE [LARGE SCALE GENOMIC DNA]</scope>
    <source>
        <strain evidence="6">R267</strain>
    </source>
</reference>
<accession>A0A7I9VIV8</accession>
<evidence type="ECO:0000256" key="2">
    <source>
        <dbReference type="ARBA" id="ARBA00022729"/>
    </source>
</evidence>
<dbReference type="EMBL" id="BJTG01000002">
    <property type="protein sequence ID" value="GEJ56283.1"/>
    <property type="molecule type" value="Genomic_DNA"/>
</dbReference>
<evidence type="ECO:0000256" key="1">
    <source>
        <dbReference type="ARBA" id="ARBA00004613"/>
    </source>
</evidence>
<dbReference type="Pfam" id="PF01522">
    <property type="entry name" value="Polysacc_deac_1"/>
    <property type="match status" value="2"/>
</dbReference>
<dbReference type="PANTHER" id="PTHR34216">
    <property type="match status" value="1"/>
</dbReference>
<keyword evidence="2" id="KW-0732">Signal</keyword>
<feature type="domain" description="NodB homology" evidence="4">
    <location>
        <begin position="112"/>
        <end position="156"/>
    </location>
</feature>
<name>A0A7I9VIV8_9BACT</name>
<dbReference type="SUPFAM" id="SSF88713">
    <property type="entry name" value="Glycoside hydrolase/deacetylase"/>
    <property type="match status" value="1"/>
</dbReference>
<dbReference type="InterPro" id="IPR002509">
    <property type="entry name" value="NODB_dom"/>
</dbReference>
<proteinExistence type="predicted"/>
<feature type="region of interest" description="Disordered" evidence="3">
    <location>
        <begin position="371"/>
        <end position="393"/>
    </location>
</feature>
<evidence type="ECO:0000313" key="6">
    <source>
        <dbReference type="Proteomes" id="UP000503640"/>
    </source>
</evidence>
<keyword evidence="6" id="KW-1185">Reference proteome</keyword>
<dbReference type="AlphaFoldDB" id="A0A7I9VIV8"/>
<feature type="compositionally biased region" description="Basic and acidic residues" evidence="3">
    <location>
        <begin position="372"/>
        <end position="393"/>
    </location>
</feature>
<evidence type="ECO:0000313" key="5">
    <source>
        <dbReference type="EMBL" id="GEJ56283.1"/>
    </source>
</evidence>
<dbReference type="GO" id="GO:0005576">
    <property type="term" value="C:extracellular region"/>
    <property type="evidence" value="ECO:0007669"/>
    <property type="project" value="UniProtKB-SubCell"/>
</dbReference>
<dbReference type="PANTHER" id="PTHR34216:SF3">
    <property type="entry name" value="POLY-BETA-1,6-N-ACETYL-D-GLUCOSAMINE N-DEACETYLASE"/>
    <property type="match status" value="1"/>
</dbReference>
<feature type="domain" description="NodB homology" evidence="4">
    <location>
        <begin position="239"/>
        <end position="314"/>
    </location>
</feature>
<evidence type="ECO:0000259" key="4">
    <source>
        <dbReference type="Pfam" id="PF01522"/>
    </source>
</evidence>
<dbReference type="Proteomes" id="UP000503640">
    <property type="component" value="Unassembled WGS sequence"/>
</dbReference>
<comment type="subcellular location">
    <subcellularLocation>
        <location evidence="1">Secreted</location>
    </subcellularLocation>
</comment>
<dbReference type="InterPro" id="IPR011330">
    <property type="entry name" value="Glyco_hydro/deAcase_b/a-brl"/>
</dbReference>
<dbReference type="Gene3D" id="3.20.20.370">
    <property type="entry name" value="Glycoside hydrolase/deacetylase"/>
    <property type="match status" value="1"/>
</dbReference>
<comment type="caution">
    <text evidence="5">The sequence shown here is derived from an EMBL/GenBank/DDBJ whole genome shotgun (WGS) entry which is preliminary data.</text>
</comment>
<evidence type="ECO:0000256" key="3">
    <source>
        <dbReference type="SAM" id="MobiDB-lite"/>
    </source>
</evidence>
<protein>
    <recommendedName>
        <fullName evidence="4">NodB homology domain-containing protein</fullName>
    </recommendedName>
</protein>
<dbReference type="InterPro" id="IPR051398">
    <property type="entry name" value="Polysacch_Deacetylase"/>
</dbReference>
<dbReference type="GO" id="GO:0005975">
    <property type="term" value="P:carbohydrate metabolic process"/>
    <property type="evidence" value="ECO:0007669"/>
    <property type="project" value="InterPro"/>
</dbReference>
<dbReference type="GO" id="GO:0016810">
    <property type="term" value="F:hydrolase activity, acting on carbon-nitrogen (but not peptide) bonds"/>
    <property type="evidence" value="ECO:0007669"/>
    <property type="project" value="InterPro"/>
</dbReference>
<dbReference type="RefSeq" id="WP_176063611.1">
    <property type="nucleotide sequence ID" value="NZ_BJTG01000002.1"/>
</dbReference>
<organism evidence="5 6">
    <name type="scientific">Anaeromyxobacter diazotrophicus</name>
    <dbReference type="NCBI Taxonomy" id="2590199"/>
    <lineage>
        <taxon>Bacteria</taxon>
        <taxon>Pseudomonadati</taxon>
        <taxon>Myxococcota</taxon>
        <taxon>Myxococcia</taxon>
        <taxon>Myxococcales</taxon>
        <taxon>Cystobacterineae</taxon>
        <taxon>Anaeromyxobacteraceae</taxon>
        <taxon>Anaeromyxobacter</taxon>
    </lineage>
</organism>
<gene>
    <name evidence="5" type="ORF">AMYX_10240</name>
</gene>